<evidence type="ECO:0000313" key="3">
    <source>
        <dbReference type="Proteomes" id="UP000001631"/>
    </source>
</evidence>
<feature type="compositionally biased region" description="Polar residues" evidence="1">
    <location>
        <begin position="15"/>
        <end position="24"/>
    </location>
</feature>
<keyword evidence="3" id="KW-1185">Reference proteome</keyword>
<dbReference type="InParanoid" id="C0NP21"/>
<sequence>MKAGTSLVGVVPTKSPKQSTGAKSTCNTVSEQCKVQGRPVESALGMDLPPARLPGGQRAVTAPGWLIHAAYDIDCRSSPTGPAKLGAANPEQPSPASRGSRTVRPAAGKDRGSAGRLHALPLWACWSRAHDDWLLVSVWRALLCLSWTADDCLHRPEDVRNTVFALRSVIYVRYVLASPPDSQTPDRGGMQDSWKFVSLFLLLSSSCSRLSAVAWPEGLREACSAEGNCQSMQRAINHGQNEAPPYGKKVVVCLNKHRNGRGRTRTYKQKYRALDKQC</sequence>
<dbReference type="HOGENOM" id="CLU_1001033_0_0_1"/>
<gene>
    <name evidence="2" type="ORF">HCBG_04901</name>
</gene>
<feature type="region of interest" description="Disordered" evidence="1">
    <location>
        <begin position="1"/>
        <end position="24"/>
    </location>
</feature>
<dbReference type="RefSeq" id="XP_045287162.1">
    <property type="nucleotide sequence ID" value="XM_045431950.1"/>
</dbReference>
<protein>
    <submittedName>
        <fullName evidence="2">Uncharacterized protein</fullName>
    </submittedName>
</protein>
<name>C0NP21_AJECG</name>
<reference evidence="2" key="1">
    <citation type="submission" date="2009-02" db="EMBL/GenBank/DDBJ databases">
        <title>The Genome Sequence of Ajellomyces capsulatus strain G186AR.</title>
        <authorList>
            <consortium name="The Broad Institute Genome Sequencing Platform"/>
            <person name="Champion M."/>
            <person name="Cuomo C."/>
            <person name="Ma L.-J."/>
            <person name="Henn M.R."/>
            <person name="Sil A."/>
            <person name="Goldman B."/>
            <person name="Young S.K."/>
            <person name="Kodira C.D."/>
            <person name="Zeng Q."/>
            <person name="Koehrsen M."/>
            <person name="Alvarado L."/>
            <person name="Berlin A."/>
            <person name="Borenstein D."/>
            <person name="Chen Z."/>
            <person name="Engels R."/>
            <person name="Freedman E."/>
            <person name="Gellesch M."/>
            <person name="Goldberg J."/>
            <person name="Griggs A."/>
            <person name="Gujja S."/>
            <person name="Heiman D."/>
            <person name="Hepburn T."/>
            <person name="Howarth C."/>
            <person name="Jen D."/>
            <person name="Larson L."/>
            <person name="Lewis B."/>
            <person name="Mehta T."/>
            <person name="Park D."/>
            <person name="Pearson M."/>
            <person name="Roberts A."/>
            <person name="Saif S."/>
            <person name="Shea T."/>
            <person name="Shenoy N."/>
            <person name="Sisk P."/>
            <person name="Stolte C."/>
            <person name="Sykes S."/>
            <person name="Walk T."/>
            <person name="White J."/>
            <person name="Yandava C."/>
            <person name="Klein B."/>
            <person name="McEwen J.G."/>
            <person name="Puccia R."/>
            <person name="Goldman G.H."/>
            <person name="Felipe M.S."/>
            <person name="Nino-Vega G."/>
            <person name="San-Blas G."/>
            <person name="Taylor J."/>
            <person name="Mendoza L."/>
            <person name="Galagan J."/>
            <person name="Nusbaum C."/>
            <person name="Birren B."/>
        </authorList>
    </citation>
    <scope>NUCLEOTIDE SEQUENCE</scope>
    <source>
        <strain evidence="2">G186AR</strain>
    </source>
</reference>
<dbReference type="AlphaFoldDB" id="C0NP21"/>
<evidence type="ECO:0000256" key="1">
    <source>
        <dbReference type="SAM" id="MobiDB-lite"/>
    </source>
</evidence>
<proteinExistence type="predicted"/>
<dbReference type="EMBL" id="GG663368">
    <property type="protein sequence ID" value="EEH06681.1"/>
    <property type="molecule type" value="Genomic_DNA"/>
</dbReference>
<organism evidence="2 3">
    <name type="scientific">Ajellomyces capsulatus (strain G186AR / H82 / ATCC MYA-2454 / RMSCC 2432)</name>
    <name type="common">Darling's disease fungus</name>
    <name type="synonym">Histoplasma capsulatum</name>
    <dbReference type="NCBI Taxonomy" id="447093"/>
    <lineage>
        <taxon>Eukaryota</taxon>
        <taxon>Fungi</taxon>
        <taxon>Dikarya</taxon>
        <taxon>Ascomycota</taxon>
        <taxon>Pezizomycotina</taxon>
        <taxon>Eurotiomycetes</taxon>
        <taxon>Eurotiomycetidae</taxon>
        <taxon>Onygenales</taxon>
        <taxon>Ajellomycetaceae</taxon>
        <taxon>Histoplasma</taxon>
    </lineage>
</organism>
<feature type="region of interest" description="Disordered" evidence="1">
    <location>
        <begin position="81"/>
        <end position="113"/>
    </location>
</feature>
<dbReference type="Proteomes" id="UP000001631">
    <property type="component" value="Unassembled WGS sequence"/>
</dbReference>
<accession>C0NP21</accession>
<dbReference type="GeneID" id="69037917"/>
<evidence type="ECO:0000313" key="2">
    <source>
        <dbReference type="EMBL" id="EEH06681.1"/>
    </source>
</evidence>